<dbReference type="InterPro" id="IPR034741">
    <property type="entry name" value="Terpene_cyclase-like_1_C"/>
</dbReference>
<dbReference type="PANTHER" id="PTHR31225">
    <property type="entry name" value="OS04G0344100 PROTEIN-RELATED"/>
    <property type="match status" value="1"/>
</dbReference>
<dbReference type="InterPro" id="IPR050148">
    <property type="entry name" value="Terpene_synthase-like"/>
</dbReference>
<dbReference type="InterPro" id="IPR001906">
    <property type="entry name" value="Terpene_synth_N"/>
</dbReference>
<dbReference type="Pfam" id="PF01397">
    <property type="entry name" value="Terpene_synth"/>
    <property type="match status" value="1"/>
</dbReference>
<feature type="compositionally biased region" description="Acidic residues" evidence="5">
    <location>
        <begin position="568"/>
        <end position="594"/>
    </location>
</feature>
<comment type="cofactor">
    <cofactor evidence="1">
        <name>Mg(2+)</name>
        <dbReference type="ChEBI" id="CHEBI:18420"/>
    </cofactor>
</comment>
<evidence type="ECO:0000256" key="5">
    <source>
        <dbReference type="SAM" id="MobiDB-lite"/>
    </source>
</evidence>
<dbReference type="PANTHER" id="PTHR31225:SF205">
    <property type="entry name" value="(-)-GERMACRENE D SYNTHASE-LIKE"/>
    <property type="match status" value="1"/>
</dbReference>
<dbReference type="Pfam" id="PF03936">
    <property type="entry name" value="Terpene_synth_C"/>
    <property type="match status" value="1"/>
</dbReference>
<dbReference type="Proteomes" id="UP001428341">
    <property type="component" value="Unassembled WGS sequence"/>
</dbReference>
<dbReference type="SUPFAM" id="SSF48576">
    <property type="entry name" value="Terpenoid synthases"/>
    <property type="match status" value="1"/>
</dbReference>
<comment type="caution">
    <text evidence="8">The sequence shown here is derived from an EMBL/GenBank/DDBJ whole genome shotgun (WGS) entry which is preliminary data.</text>
</comment>
<evidence type="ECO:0000256" key="3">
    <source>
        <dbReference type="ARBA" id="ARBA00022842"/>
    </source>
</evidence>
<name>A0AAP0MFH9_9ROSI</name>
<dbReference type="GO" id="GO:0010333">
    <property type="term" value="F:terpene synthase activity"/>
    <property type="evidence" value="ECO:0007669"/>
    <property type="project" value="InterPro"/>
</dbReference>
<dbReference type="CDD" id="cd00684">
    <property type="entry name" value="Terpene_cyclase_plant_C1"/>
    <property type="match status" value="1"/>
</dbReference>
<sequence>MSTQEVSLEKNVRNAADFHPTIWGDHFLTCPSETIDTWTQQQHKELKEEVRRMMAYDADKPAQKLRLIDAVQRLGVAYHFQKEIDDALEKISHDRFDDNDDLFIVSLRFRLLRQRGAKMTCDVFEKFKDDDGKFKASLMNDVHGMLSLYEAAHLAIPGEDILDEAIVFTTTHLKSMVSNSQVNSTFAEEISHSLRVPLCRAVSRLESRYFLDIYSRDDLHDKTLVNFAKLDFNILQAMHQKEASEITRWWRDLDFLKKLPYIRERVVELYFWILVGVSYEPNFSTGRIFLSKIICLVTLVDDTFDAYGTFEELTIFTEAVARWDIGHIDALPEYMKFIFKTLIGVYSEAEEELSKEGRSYSIQYAIRSFQELVMKYFCEAKWLNEGYVPSMDEYKSVSLRSIGFLPIAVASFIFMGDIASREIFEWEMSNPKIIIAAETIFRFLDDIAGHKFEQKRAHSPSAVDCYKNQLGVSEEEAVKALSLAVANSWKVINEELLLNPTAIPLPLLQVIFDLSCSADFMYGDAQDRFTHSMMMKDQVDLDRHNSSDSDDANNEQNSGHYDNANNDDNGENADDSIDVNNDEDNLSGSDDVDNEQNSNDSDNVNNVDNGENSDNSVGVNNDEDMVISEVTWQHDGKDSKCPFICALLKKLPPKQFNIPLRKYEEFDNRLGAVAEIVKEVKRDLR</sequence>
<evidence type="ECO:0000259" key="6">
    <source>
        <dbReference type="Pfam" id="PF01397"/>
    </source>
</evidence>
<dbReference type="GO" id="GO:0000287">
    <property type="term" value="F:magnesium ion binding"/>
    <property type="evidence" value="ECO:0007669"/>
    <property type="project" value="InterPro"/>
</dbReference>
<dbReference type="InterPro" id="IPR036965">
    <property type="entry name" value="Terpene_synth_N_sf"/>
</dbReference>
<dbReference type="InterPro" id="IPR044814">
    <property type="entry name" value="Terpene_cyclase_plant_C1"/>
</dbReference>
<dbReference type="InterPro" id="IPR005630">
    <property type="entry name" value="Terpene_synthase_metal-bd"/>
</dbReference>
<dbReference type="Gene3D" id="1.50.10.130">
    <property type="entry name" value="Terpene synthase, N-terminal domain"/>
    <property type="match status" value="1"/>
</dbReference>
<dbReference type="SFLD" id="SFLDG01019">
    <property type="entry name" value="Terpene_Cyclase_Like_1_C_Termi"/>
    <property type="match status" value="1"/>
</dbReference>
<feature type="domain" description="Terpene synthase metal-binding" evidence="7">
    <location>
        <begin position="251"/>
        <end position="490"/>
    </location>
</feature>
<protein>
    <submittedName>
        <fullName evidence="8">Uncharacterized protein</fullName>
    </submittedName>
</protein>
<reference evidence="8 9" key="1">
    <citation type="submission" date="2024-05" db="EMBL/GenBank/DDBJ databases">
        <title>Haplotype-resolved chromosome-level genome assembly of Huyou (Citrus changshanensis).</title>
        <authorList>
            <person name="Miao C."/>
            <person name="Chen W."/>
            <person name="Wu Y."/>
            <person name="Wang L."/>
            <person name="Zhao S."/>
            <person name="Grierson D."/>
            <person name="Xu C."/>
            <person name="Chen K."/>
        </authorList>
    </citation>
    <scope>NUCLEOTIDE SEQUENCE [LARGE SCALE GENOMIC DNA]</scope>
    <source>
        <strain evidence="8">01-14</strain>
        <tissue evidence="8">Leaf</tissue>
    </source>
</reference>
<dbReference type="FunFam" id="1.50.10.130:FF:000001">
    <property type="entry name" value="Isoprene synthase, chloroplastic"/>
    <property type="match status" value="1"/>
</dbReference>
<dbReference type="InterPro" id="IPR008930">
    <property type="entry name" value="Terpenoid_cyclase/PrenylTrfase"/>
</dbReference>
<dbReference type="SFLD" id="SFLDS00005">
    <property type="entry name" value="Isoprenoid_Synthase_Type_I"/>
    <property type="match status" value="1"/>
</dbReference>
<evidence type="ECO:0000313" key="9">
    <source>
        <dbReference type="Proteomes" id="UP001428341"/>
    </source>
</evidence>
<keyword evidence="3" id="KW-0460">Magnesium</keyword>
<feature type="compositionally biased region" description="Low complexity" evidence="5">
    <location>
        <begin position="595"/>
        <end position="617"/>
    </location>
</feature>
<dbReference type="Gene3D" id="1.10.600.10">
    <property type="entry name" value="Farnesyl Diphosphate Synthase"/>
    <property type="match status" value="1"/>
</dbReference>
<proteinExistence type="predicted"/>
<evidence type="ECO:0000259" key="7">
    <source>
        <dbReference type="Pfam" id="PF03936"/>
    </source>
</evidence>
<evidence type="ECO:0000313" key="8">
    <source>
        <dbReference type="EMBL" id="KAK9209527.1"/>
    </source>
</evidence>
<evidence type="ECO:0000256" key="4">
    <source>
        <dbReference type="ARBA" id="ARBA00023239"/>
    </source>
</evidence>
<keyword evidence="4" id="KW-0456">Lyase</keyword>
<dbReference type="SUPFAM" id="SSF48239">
    <property type="entry name" value="Terpenoid cyclases/Protein prenyltransferases"/>
    <property type="match status" value="1"/>
</dbReference>
<dbReference type="FunFam" id="1.10.600.10:FF:000007">
    <property type="entry name" value="Isoprene synthase, chloroplastic"/>
    <property type="match status" value="1"/>
</dbReference>
<dbReference type="InterPro" id="IPR008949">
    <property type="entry name" value="Isoprenoid_synthase_dom_sf"/>
</dbReference>
<dbReference type="GO" id="GO:0016102">
    <property type="term" value="P:diterpenoid biosynthetic process"/>
    <property type="evidence" value="ECO:0007669"/>
    <property type="project" value="InterPro"/>
</dbReference>
<evidence type="ECO:0000256" key="1">
    <source>
        <dbReference type="ARBA" id="ARBA00001946"/>
    </source>
</evidence>
<gene>
    <name evidence="8" type="ORF">WN944_001894</name>
</gene>
<keyword evidence="2" id="KW-0479">Metal-binding</keyword>
<organism evidence="8 9">
    <name type="scientific">Citrus x changshan-huyou</name>
    <dbReference type="NCBI Taxonomy" id="2935761"/>
    <lineage>
        <taxon>Eukaryota</taxon>
        <taxon>Viridiplantae</taxon>
        <taxon>Streptophyta</taxon>
        <taxon>Embryophyta</taxon>
        <taxon>Tracheophyta</taxon>
        <taxon>Spermatophyta</taxon>
        <taxon>Magnoliopsida</taxon>
        <taxon>eudicotyledons</taxon>
        <taxon>Gunneridae</taxon>
        <taxon>Pentapetalae</taxon>
        <taxon>rosids</taxon>
        <taxon>malvids</taxon>
        <taxon>Sapindales</taxon>
        <taxon>Rutaceae</taxon>
        <taxon>Aurantioideae</taxon>
        <taxon>Citrus</taxon>
    </lineage>
</organism>
<feature type="region of interest" description="Disordered" evidence="5">
    <location>
        <begin position="541"/>
        <end position="621"/>
    </location>
</feature>
<dbReference type="AlphaFoldDB" id="A0AAP0MFH9"/>
<accession>A0AAP0MFH9</accession>
<evidence type="ECO:0000256" key="2">
    <source>
        <dbReference type="ARBA" id="ARBA00022723"/>
    </source>
</evidence>
<dbReference type="EMBL" id="JBCGBO010000004">
    <property type="protein sequence ID" value="KAK9209527.1"/>
    <property type="molecule type" value="Genomic_DNA"/>
</dbReference>
<keyword evidence="9" id="KW-1185">Reference proteome</keyword>
<feature type="domain" description="Terpene synthase N-terminal" evidence="6">
    <location>
        <begin position="22"/>
        <end position="194"/>
    </location>
</feature>